<evidence type="ECO:0008006" key="3">
    <source>
        <dbReference type="Google" id="ProtNLM"/>
    </source>
</evidence>
<reference evidence="2" key="1">
    <citation type="submission" date="2023-07" db="EMBL/GenBank/DDBJ databases">
        <title>30 novel species of actinomycetes from the DSMZ collection.</title>
        <authorList>
            <person name="Nouioui I."/>
        </authorList>
    </citation>
    <scope>NUCLEOTIDE SEQUENCE [LARGE SCALE GENOMIC DNA]</scope>
    <source>
        <strain evidence="2">DSM 44399</strain>
    </source>
</reference>
<gene>
    <name evidence="1" type="ORF">RM423_12980</name>
</gene>
<dbReference type="EMBL" id="JAVREH010000016">
    <property type="protein sequence ID" value="MDT0262304.1"/>
    <property type="molecule type" value="Genomic_DNA"/>
</dbReference>
<proteinExistence type="predicted"/>
<name>A0ABU2JBD8_9ACTN</name>
<accession>A0ABU2JBD8</accession>
<comment type="caution">
    <text evidence="1">The sequence shown here is derived from an EMBL/GenBank/DDBJ whole genome shotgun (WGS) entry which is preliminary data.</text>
</comment>
<evidence type="ECO:0000313" key="2">
    <source>
        <dbReference type="Proteomes" id="UP001183176"/>
    </source>
</evidence>
<dbReference type="Proteomes" id="UP001183176">
    <property type="component" value="Unassembled WGS sequence"/>
</dbReference>
<organism evidence="1 2">
    <name type="scientific">Jatrophihabitans lederbergiae</name>
    <dbReference type="NCBI Taxonomy" id="3075547"/>
    <lineage>
        <taxon>Bacteria</taxon>
        <taxon>Bacillati</taxon>
        <taxon>Actinomycetota</taxon>
        <taxon>Actinomycetes</taxon>
        <taxon>Jatrophihabitantales</taxon>
        <taxon>Jatrophihabitantaceae</taxon>
        <taxon>Jatrophihabitans</taxon>
    </lineage>
</organism>
<keyword evidence="2" id="KW-1185">Reference proteome</keyword>
<dbReference type="RefSeq" id="WP_311423455.1">
    <property type="nucleotide sequence ID" value="NZ_JAVREH010000016.1"/>
</dbReference>
<protein>
    <recommendedName>
        <fullName evidence="3">Thioesterase domain-containing protein</fullName>
    </recommendedName>
</protein>
<evidence type="ECO:0000313" key="1">
    <source>
        <dbReference type="EMBL" id="MDT0262304.1"/>
    </source>
</evidence>
<sequence length="258" mass="26632">MSERPEVWNGCRHDGELTVLVVGFEAARGEARLADLAEHFGPSHFLVSQPARLAAPIEAAGTYLDKLSDALGKAITTVDAVIGYCAGAPLAAGLAARLADGARRPFLAVIDPEVVDERTIVNEYLAALASLGARSEDATPGAGASMRVERVGALACSLAAGYRRAAETAAEQVGLGAAFVDQLTTRWNRYLAYLVAAAHAGNSLDAADLVLVSADYPGVAGPAAEGNCRRFDAPGSRLLADPELAVVLRQALAPASKG</sequence>